<dbReference type="Gene3D" id="1.10.10.10">
    <property type="entry name" value="Winged helix-like DNA-binding domain superfamily/Winged helix DNA-binding domain"/>
    <property type="match status" value="1"/>
</dbReference>
<accession>A0A6C7E1C9</accession>
<dbReference type="EC" id="3.1.3.48" evidence="4"/>
<proteinExistence type="predicted"/>
<dbReference type="PANTHER" id="PTHR43428">
    <property type="entry name" value="ARSENATE REDUCTASE"/>
    <property type="match status" value="1"/>
</dbReference>
<dbReference type="InterPro" id="IPR036390">
    <property type="entry name" value="WH_DNA-bd_sf"/>
</dbReference>
<keyword evidence="4" id="KW-0560">Oxidoreductase</keyword>
<dbReference type="InterPro" id="IPR036388">
    <property type="entry name" value="WH-like_DNA-bd_sf"/>
</dbReference>
<dbReference type="GO" id="GO:0004725">
    <property type="term" value="F:protein tyrosine phosphatase activity"/>
    <property type="evidence" value="ECO:0007669"/>
    <property type="project" value="UniProtKB-EC"/>
</dbReference>
<dbReference type="EMBL" id="AP012057">
    <property type="protein sequence ID" value="BAN00997.1"/>
    <property type="molecule type" value="Genomic_DNA"/>
</dbReference>
<feature type="domain" description="Phosphotyrosine protein phosphatase I" evidence="2">
    <location>
        <begin position="96"/>
        <end position="224"/>
    </location>
</feature>
<dbReference type="Pfam" id="PF12840">
    <property type="entry name" value="HTH_20"/>
    <property type="match status" value="1"/>
</dbReference>
<dbReference type="SMART" id="SM00226">
    <property type="entry name" value="LMWPc"/>
    <property type="match status" value="1"/>
</dbReference>
<dbReference type="Gene3D" id="3.40.50.2300">
    <property type="match status" value="1"/>
</dbReference>
<dbReference type="InterPro" id="IPR011991">
    <property type="entry name" value="ArsR-like_HTH"/>
</dbReference>
<dbReference type="Pfam" id="PF01451">
    <property type="entry name" value="LMWPc"/>
    <property type="match status" value="1"/>
</dbReference>
<dbReference type="SUPFAM" id="SSF46785">
    <property type="entry name" value="Winged helix' DNA-binding domain"/>
    <property type="match status" value="1"/>
</dbReference>
<dbReference type="GO" id="GO:0016491">
    <property type="term" value="F:oxidoreductase activity"/>
    <property type="evidence" value="ECO:0007669"/>
    <property type="project" value="UniProtKB-KW"/>
</dbReference>
<dbReference type="CDD" id="cd00090">
    <property type="entry name" value="HTH_ARSR"/>
    <property type="match status" value="1"/>
</dbReference>
<name>A0A6C7E1C9_ILUCY</name>
<dbReference type="PANTHER" id="PTHR43428:SF1">
    <property type="entry name" value="ARSENATE REDUCTASE"/>
    <property type="match status" value="1"/>
</dbReference>
<dbReference type="InterPro" id="IPR036196">
    <property type="entry name" value="Ptyr_pPase_sf"/>
</dbReference>
<sequence length="229" mass="25048">MKTNDDLIRRAEVHAALGDPTRLAIVDELSVSDRSPGELAAHFDVPANLLAHHLDVLEEAGLIERFISRGDRRRRYVRLAGPLPVGGPSRIDLDGRSVLFVCTHNSARSQLAAAMWNDRVPHAPASSAGTEPAARVHPRAIQAAKRRGLDLTSAVPTRADPAELEQPLAERLVITVCDRAHEELNPSDDWLHWSIDDPVEHDSATAFNRAADDIDTRITHLISQGTSTT</sequence>
<dbReference type="InterPro" id="IPR001845">
    <property type="entry name" value="HTH_ArsR_DNA-bd_dom"/>
</dbReference>
<keyword evidence="4" id="KW-0378">Hydrolase</keyword>
<dbReference type="SMART" id="SM00418">
    <property type="entry name" value="HTH_ARSR"/>
    <property type="match status" value="1"/>
</dbReference>
<evidence type="ECO:0000313" key="4">
    <source>
        <dbReference type="EMBL" id="BAN00997.1"/>
    </source>
</evidence>
<dbReference type="RefSeq" id="WP_015440245.1">
    <property type="nucleotide sequence ID" value="NC_020520.1"/>
</dbReference>
<keyword evidence="1" id="KW-0059">Arsenical resistance</keyword>
<dbReference type="Proteomes" id="UP000011863">
    <property type="component" value="Chromosome"/>
</dbReference>
<dbReference type="GO" id="GO:0046685">
    <property type="term" value="P:response to arsenic-containing substance"/>
    <property type="evidence" value="ECO:0007669"/>
    <property type="project" value="UniProtKB-KW"/>
</dbReference>
<feature type="domain" description="HTH arsR-type" evidence="3">
    <location>
        <begin position="12"/>
        <end position="94"/>
    </location>
</feature>
<evidence type="ECO:0000256" key="1">
    <source>
        <dbReference type="ARBA" id="ARBA00022849"/>
    </source>
</evidence>
<evidence type="ECO:0000313" key="5">
    <source>
        <dbReference type="Proteomes" id="UP000011863"/>
    </source>
</evidence>
<dbReference type="GO" id="GO:0003700">
    <property type="term" value="F:DNA-binding transcription factor activity"/>
    <property type="evidence" value="ECO:0007669"/>
    <property type="project" value="InterPro"/>
</dbReference>
<dbReference type="OrthoDB" id="9784339at2"/>
<evidence type="ECO:0000259" key="3">
    <source>
        <dbReference type="SMART" id="SM00418"/>
    </source>
</evidence>
<organism evidence="4 5">
    <name type="scientific">Ilumatobacter coccineus (strain NBRC 103263 / KCTC 29153 / YM16-304)</name>
    <dbReference type="NCBI Taxonomy" id="1313172"/>
    <lineage>
        <taxon>Bacteria</taxon>
        <taxon>Bacillati</taxon>
        <taxon>Actinomycetota</taxon>
        <taxon>Acidimicrobiia</taxon>
        <taxon>Acidimicrobiales</taxon>
        <taxon>Ilumatobacteraceae</taxon>
        <taxon>Ilumatobacter</taxon>
    </lineage>
</organism>
<dbReference type="AlphaFoldDB" id="A0A6C7E1C9"/>
<gene>
    <name evidence="4" type="primary">arsC</name>
    <name evidence="4" type="ORF">YM304_06830</name>
</gene>
<dbReference type="InterPro" id="IPR023485">
    <property type="entry name" value="Ptyr_pPase"/>
</dbReference>
<dbReference type="EC" id="1.20.4.-" evidence="4"/>
<reference evidence="4 5" key="1">
    <citation type="journal article" date="2013" name="Int. J. Syst. Evol. Microbiol.">
        <title>Ilumatobacter nonamiense sp. nov. and Ilumatobacter coccineum sp. nov., isolated from seashore sand.</title>
        <authorList>
            <person name="Matsumoto A."/>
            <person name="Kasai H."/>
            <person name="Matsuo Y."/>
            <person name="Shizuri Y."/>
            <person name="Ichikawa N."/>
            <person name="Fujita N."/>
            <person name="Omura S."/>
            <person name="Takahashi Y."/>
        </authorList>
    </citation>
    <scope>NUCLEOTIDE SEQUENCE [LARGE SCALE GENOMIC DNA]</scope>
    <source>
        <strain evidence="5">NBRC 103263 / KCTC 29153 / YM16-304</strain>
    </source>
</reference>
<dbReference type="KEGG" id="aym:YM304_06830"/>
<evidence type="ECO:0000259" key="2">
    <source>
        <dbReference type="SMART" id="SM00226"/>
    </source>
</evidence>
<protein>
    <submittedName>
        <fullName evidence="4">ArsC protein</fullName>
        <ecNumber evidence="4">1.20.4.-</ecNumber>
        <ecNumber evidence="4">3.1.3.48</ecNumber>
    </submittedName>
</protein>
<keyword evidence="5" id="KW-1185">Reference proteome</keyword>
<dbReference type="SUPFAM" id="SSF52788">
    <property type="entry name" value="Phosphotyrosine protein phosphatases I"/>
    <property type="match status" value="1"/>
</dbReference>